<dbReference type="NCBIfam" id="TIGR00670">
    <property type="entry name" value="asp_carb_tr"/>
    <property type="match status" value="1"/>
</dbReference>
<evidence type="ECO:0000256" key="5">
    <source>
        <dbReference type="ARBA" id="ARBA00043884"/>
    </source>
</evidence>
<comment type="subunit">
    <text evidence="7">Heterododecamer (2C3:3R2) of six catalytic PyrB chains organized as two trimers (C3), and six regulatory PyrI chains organized as three dimers (R2).</text>
</comment>
<comment type="caution">
    <text evidence="10">The sequence shown here is derived from an EMBL/GenBank/DDBJ whole genome shotgun (WGS) entry which is preliminary data.</text>
</comment>
<dbReference type="GO" id="GO:0004070">
    <property type="term" value="F:aspartate carbamoyltransferase activity"/>
    <property type="evidence" value="ECO:0007669"/>
    <property type="project" value="UniProtKB-UniRule"/>
</dbReference>
<proteinExistence type="inferred from homology"/>
<dbReference type="InterPro" id="IPR006132">
    <property type="entry name" value="Asp/Orn_carbamoyltranf_P-bd"/>
</dbReference>
<evidence type="ECO:0000313" key="10">
    <source>
        <dbReference type="EMBL" id="TFF66142.1"/>
    </source>
</evidence>
<dbReference type="GO" id="GO:0005829">
    <property type="term" value="C:cytosol"/>
    <property type="evidence" value="ECO:0007669"/>
    <property type="project" value="TreeGrafter"/>
</dbReference>
<organism evidence="10 11">
    <name type="scientific">Helcococcus ovis</name>
    <dbReference type="NCBI Taxonomy" id="72026"/>
    <lineage>
        <taxon>Bacteria</taxon>
        <taxon>Bacillati</taxon>
        <taxon>Bacillota</taxon>
        <taxon>Tissierellia</taxon>
        <taxon>Tissierellales</taxon>
        <taxon>Peptoniphilaceae</taxon>
        <taxon>Helcococcus</taxon>
    </lineage>
</organism>
<feature type="binding site" evidence="7">
    <location>
        <position position="102"/>
    </location>
    <ligand>
        <name>carbamoyl phosphate</name>
        <dbReference type="ChEBI" id="CHEBI:58228"/>
    </ligand>
</feature>
<dbReference type="PANTHER" id="PTHR45753:SF6">
    <property type="entry name" value="ASPARTATE CARBAMOYLTRANSFERASE"/>
    <property type="match status" value="1"/>
</dbReference>
<name>A0A4R9C187_9FIRM</name>
<feature type="binding site" evidence="7">
    <location>
        <position position="162"/>
    </location>
    <ligand>
        <name>L-aspartate</name>
        <dbReference type="ChEBI" id="CHEBI:29991"/>
    </ligand>
</feature>
<dbReference type="Gene3D" id="3.40.50.1370">
    <property type="entry name" value="Aspartate/ornithine carbamoyltransferase"/>
    <property type="match status" value="2"/>
</dbReference>
<protein>
    <recommendedName>
        <fullName evidence="7">Aspartate carbamoyltransferase</fullName>
        <ecNumber evidence="7">2.1.3.2</ecNumber>
    </recommendedName>
    <alternativeName>
        <fullName evidence="7">Aspartate transcarbamylase</fullName>
        <shortName evidence="7">ATCase</shortName>
    </alternativeName>
</protein>
<dbReference type="EC" id="2.1.3.2" evidence="7"/>
<dbReference type="InterPro" id="IPR036901">
    <property type="entry name" value="Asp/Orn_carbamoylTrfase_sf"/>
</dbReference>
<dbReference type="PANTHER" id="PTHR45753">
    <property type="entry name" value="ORNITHINE CARBAMOYLTRANSFERASE, MITOCHONDRIAL"/>
    <property type="match status" value="1"/>
</dbReference>
<dbReference type="AlphaFoldDB" id="A0A4R9C187"/>
<dbReference type="UniPathway" id="UPA00070">
    <property type="reaction ID" value="UER00116"/>
</dbReference>
<feature type="binding site" evidence="7">
    <location>
        <position position="53"/>
    </location>
    <ligand>
        <name>carbamoyl phosphate</name>
        <dbReference type="ChEBI" id="CHEBI:58228"/>
    </ligand>
</feature>
<feature type="binding site" evidence="7">
    <location>
        <position position="253"/>
    </location>
    <ligand>
        <name>carbamoyl phosphate</name>
        <dbReference type="ChEBI" id="CHEBI:58228"/>
    </ligand>
</feature>
<dbReference type="InterPro" id="IPR006131">
    <property type="entry name" value="Asp_carbamoyltransf_Asp/Orn-bd"/>
</dbReference>
<keyword evidence="11" id="KW-1185">Reference proteome</keyword>
<dbReference type="NCBIfam" id="NF002032">
    <property type="entry name" value="PRK00856.1"/>
    <property type="match status" value="1"/>
</dbReference>
<comment type="catalytic activity">
    <reaction evidence="6 7">
        <text>carbamoyl phosphate + L-aspartate = N-carbamoyl-L-aspartate + phosphate + H(+)</text>
        <dbReference type="Rhea" id="RHEA:20013"/>
        <dbReference type="ChEBI" id="CHEBI:15378"/>
        <dbReference type="ChEBI" id="CHEBI:29991"/>
        <dbReference type="ChEBI" id="CHEBI:32814"/>
        <dbReference type="ChEBI" id="CHEBI:43474"/>
        <dbReference type="ChEBI" id="CHEBI:58228"/>
        <dbReference type="EC" id="2.1.3.2"/>
    </reaction>
</comment>
<comment type="function">
    <text evidence="5 7">Catalyzes the condensation of carbamoyl phosphate and aspartate to form carbamoyl aspartate and inorganic phosphate, the committed step in the de novo pyrimidine nucleotide biosynthesis pathway.</text>
</comment>
<dbReference type="RefSeq" id="WP_134710422.1">
    <property type="nucleotide sequence ID" value="NZ_CP119081.1"/>
</dbReference>
<feature type="binding site" evidence="7">
    <location>
        <position position="129"/>
    </location>
    <ligand>
        <name>carbamoyl phosphate</name>
        <dbReference type="ChEBI" id="CHEBI:58228"/>
    </ligand>
</feature>
<evidence type="ECO:0000256" key="2">
    <source>
        <dbReference type="ARBA" id="ARBA00008896"/>
    </source>
</evidence>
<keyword evidence="3 7" id="KW-0808">Transferase</keyword>
<feature type="binding site" evidence="7">
    <location>
        <position position="80"/>
    </location>
    <ligand>
        <name>L-aspartate</name>
        <dbReference type="ChEBI" id="CHEBI:29991"/>
    </ligand>
</feature>
<evidence type="ECO:0000256" key="1">
    <source>
        <dbReference type="ARBA" id="ARBA00004852"/>
    </source>
</evidence>
<evidence type="ECO:0000259" key="8">
    <source>
        <dbReference type="Pfam" id="PF00185"/>
    </source>
</evidence>
<feature type="domain" description="Aspartate/ornithine carbamoyltransferase Asp/Orn-binding" evidence="8">
    <location>
        <begin position="149"/>
        <end position="289"/>
    </location>
</feature>
<accession>A0A4R9C187</accession>
<dbReference type="GO" id="GO:0044205">
    <property type="term" value="P:'de novo' UMP biosynthetic process"/>
    <property type="evidence" value="ECO:0007669"/>
    <property type="project" value="UniProtKB-UniRule"/>
</dbReference>
<reference evidence="10 11" key="1">
    <citation type="submission" date="2019-01" db="EMBL/GenBank/DDBJ databases">
        <title>Draft Genome Sequences of Helcococcus ovis Strains Isolated from the Uterus and Vagina of Dairy Cows with Metritis.</title>
        <authorList>
            <person name="Cunha F."/>
            <person name="Jeon S.J."/>
            <person name="Kutzer P."/>
            <person name="Galvao K.N."/>
        </authorList>
    </citation>
    <scope>NUCLEOTIDE SEQUENCE [LARGE SCALE GENOMIC DNA]</scope>
    <source>
        <strain evidence="10 11">KG-37</strain>
    </source>
</reference>
<feature type="domain" description="Aspartate/ornithine carbamoyltransferase carbamoyl-P binding" evidence="9">
    <location>
        <begin position="4"/>
        <end position="141"/>
    </location>
</feature>
<dbReference type="PRINTS" id="PR00101">
    <property type="entry name" value="ATCASE"/>
</dbReference>
<feature type="binding site" evidence="7">
    <location>
        <position position="252"/>
    </location>
    <ligand>
        <name>carbamoyl phosphate</name>
        <dbReference type="ChEBI" id="CHEBI:58228"/>
    </ligand>
</feature>
<dbReference type="Pfam" id="PF00185">
    <property type="entry name" value="OTCace"/>
    <property type="match status" value="1"/>
</dbReference>
<dbReference type="GO" id="GO:0016597">
    <property type="term" value="F:amino acid binding"/>
    <property type="evidence" value="ECO:0007669"/>
    <property type="project" value="InterPro"/>
</dbReference>
<feature type="binding site" evidence="7">
    <location>
        <position position="211"/>
    </location>
    <ligand>
        <name>L-aspartate</name>
        <dbReference type="ChEBI" id="CHEBI:29991"/>
    </ligand>
</feature>
<dbReference type="PRINTS" id="PR00100">
    <property type="entry name" value="AOTCASE"/>
</dbReference>
<evidence type="ECO:0000256" key="7">
    <source>
        <dbReference type="HAMAP-Rule" id="MF_00001"/>
    </source>
</evidence>
<dbReference type="Proteomes" id="UP000297454">
    <property type="component" value="Unassembled WGS sequence"/>
</dbReference>
<evidence type="ECO:0000256" key="4">
    <source>
        <dbReference type="ARBA" id="ARBA00022975"/>
    </source>
</evidence>
<dbReference type="HAMAP" id="MF_00001">
    <property type="entry name" value="Asp_carb_tr"/>
    <property type="match status" value="1"/>
</dbReference>
<feature type="binding site" evidence="7">
    <location>
        <position position="52"/>
    </location>
    <ligand>
        <name>carbamoyl phosphate</name>
        <dbReference type="ChEBI" id="CHEBI:58228"/>
    </ligand>
</feature>
<sequence>MLKKSILTMDKLKKKDIYNILDDALLFSNSFKDWHLSRKRLIANLFFEPSTRTHYSFISAENQLGLNIADFNPQTSSLTKGESLYDTVKTFSCIGYDAVIIRHTQDNYFEELENIDVHIINAGDGKGNHPSQSLLDLYTVYDEFKTFENINVLIVGDVKHSRVAHSNIHAFEKMGANVKVTGPLELMDKDDKRYVNFDKGIKWADVVMLLRVQFERHGELLKIKKDEYLKKYGLTIERYEKMKKHAIIMHPAPVNRGIEIDDLLVECEKSRIFRQMTNGVYIRKAMIKYIFDEEF</sequence>
<dbReference type="InterPro" id="IPR002082">
    <property type="entry name" value="Asp_carbamoyltransf"/>
</dbReference>
<evidence type="ECO:0000259" key="9">
    <source>
        <dbReference type="Pfam" id="PF02729"/>
    </source>
</evidence>
<evidence type="ECO:0000256" key="3">
    <source>
        <dbReference type="ARBA" id="ARBA00022679"/>
    </source>
</evidence>
<keyword evidence="4 7" id="KW-0665">Pyrimidine biosynthesis</keyword>
<evidence type="ECO:0000313" key="11">
    <source>
        <dbReference type="Proteomes" id="UP000297454"/>
    </source>
</evidence>
<dbReference type="EMBL" id="SCFR01000012">
    <property type="protein sequence ID" value="TFF66142.1"/>
    <property type="molecule type" value="Genomic_DNA"/>
</dbReference>
<comment type="pathway">
    <text evidence="1 7">Pyrimidine metabolism; UMP biosynthesis via de novo pathway; (S)-dihydroorotate from bicarbonate: step 2/3.</text>
</comment>
<dbReference type="GeneID" id="97030508"/>
<feature type="binding site" evidence="7">
    <location>
        <position position="132"/>
    </location>
    <ligand>
        <name>carbamoyl phosphate</name>
        <dbReference type="ChEBI" id="CHEBI:58228"/>
    </ligand>
</feature>
<gene>
    <name evidence="7" type="primary">pyrB</name>
    <name evidence="10" type="ORF">EQF91_04360</name>
</gene>
<comment type="similarity">
    <text evidence="2 7">Belongs to the aspartate/ornithine carbamoyltransferase superfamily. ATCase family.</text>
</comment>
<dbReference type="InterPro" id="IPR006130">
    <property type="entry name" value="Asp/Orn_carbamoylTrfase"/>
</dbReference>
<dbReference type="GO" id="GO:0006520">
    <property type="term" value="P:amino acid metabolic process"/>
    <property type="evidence" value="ECO:0007669"/>
    <property type="project" value="InterPro"/>
</dbReference>
<dbReference type="OrthoDB" id="9774690at2"/>
<dbReference type="PROSITE" id="PS00097">
    <property type="entry name" value="CARBAMOYLTRANSFERASE"/>
    <property type="match status" value="1"/>
</dbReference>
<evidence type="ECO:0000256" key="6">
    <source>
        <dbReference type="ARBA" id="ARBA00048859"/>
    </source>
</evidence>
<dbReference type="FunFam" id="3.40.50.1370:FF:000011">
    <property type="entry name" value="Aspartate carbamoyltransferase"/>
    <property type="match status" value="1"/>
</dbReference>
<dbReference type="GO" id="GO:0006207">
    <property type="term" value="P:'de novo' pyrimidine nucleobase biosynthetic process"/>
    <property type="evidence" value="ECO:0007669"/>
    <property type="project" value="InterPro"/>
</dbReference>
<dbReference type="Pfam" id="PF02729">
    <property type="entry name" value="OTCace_N"/>
    <property type="match status" value="1"/>
</dbReference>
<dbReference type="SUPFAM" id="SSF53671">
    <property type="entry name" value="Aspartate/ornithine carbamoyltransferase"/>
    <property type="match status" value="1"/>
</dbReference>